<organism evidence="3 4">
    <name type="scientific">Streptomyces xinghaiensis</name>
    <dbReference type="NCBI Taxonomy" id="1038928"/>
    <lineage>
        <taxon>Bacteria</taxon>
        <taxon>Bacillati</taxon>
        <taxon>Actinomycetota</taxon>
        <taxon>Actinomycetes</taxon>
        <taxon>Kitasatosporales</taxon>
        <taxon>Streptomycetaceae</taxon>
        <taxon>Streptomyces</taxon>
    </lineage>
</organism>
<feature type="transmembrane region" description="Helical" evidence="2">
    <location>
        <begin position="12"/>
        <end position="32"/>
    </location>
</feature>
<dbReference type="EMBL" id="JNAD02000003">
    <property type="protein sequence ID" value="RKM97423.1"/>
    <property type="molecule type" value="Genomic_DNA"/>
</dbReference>
<feature type="region of interest" description="Disordered" evidence="1">
    <location>
        <begin position="180"/>
        <end position="205"/>
    </location>
</feature>
<keyword evidence="4" id="KW-1185">Reference proteome</keyword>
<sequence>MSWFPSPFLPQWALPAGLSGLVAWICLVRQYHGKGRLLGTWRSVLLSAAVVGAMAAIALLVIALLPLLSEVPAAAVGVATGAGVLRRGRTVQPDTTKPFMSFLTLGTAHLLERLEARMETDCADWCDDMVSGIRDPYQMQIFVHAVRLHLLARHPDKAGRKLTDERFAEAEAALQQAIETDARTGGACRAPGRDGLPEPRRDRGEAERVESLRAWGEALHRCKLLLRVAYLLGRRSDRRRLLELLDGAAPAGGRRDAPLPSQRRPHRRWFGRVRDGRGRRTAPGASEPRPDDATAQA</sequence>
<dbReference type="AlphaFoldDB" id="A0A3M8F6B9"/>
<feature type="compositionally biased region" description="Basic and acidic residues" evidence="1">
    <location>
        <begin position="288"/>
        <end position="297"/>
    </location>
</feature>
<dbReference type="OrthoDB" id="4099442at2"/>
<feature type="transmembrane region" description="Helical" evidence="2">
    <location>
        <begin position="44"/>
        <end position="68"/>
    </location>
</feature>
<dbReference type="RefSeq" id="WP_050363778.1">
    <property type="nucleotide sequence ID" value="NZ_CP134822.1"/>
</dbReference>
<proteinExistence type="predicted"/>
<evidence type="ECO:0000313" key="3">
    <source>
        <dbReference type="EMBL" id="RKM97423.1"/>
    </source>
</evidence>
<evidence type="ECO:0000256" key="2">
    <source>
        <dbReference type="SAM" id="Phobius"/>
    </source>
</evidence>
<reference evidence="3 4" key="1">
    <citation type="journal article" date="2014" name="Genome Announc.">
        <title>Draft Genome Sequence of Streptomyces fradiae ATCC 19609, a Strain Highly Sensitive to Antibiotics.</title>
        <authorList>
            <person name="Bekker O.B."/>
            <person name="Klimina K.M."/>
            <person name="Vatlin A.A."/>
            <person name="Zakharevich N.V."/>
            <person name="Kasianov A.S."/>
            <person name="Danilenko V.N."/>
        </authorList>
    </citation>
    <scope>NUCLEOTIDE SEQUENCE [LARGE SCALE GENOMIC DNA]</scope>
    <source>
        <strain evidence="3 4">ATCC 19609</strain>
    </source>
</reference>
<keyword evidence="2" id="KW-0472">Membrane</keyword>
<keyword evidence="2" id="KW-1133">Transmembrane helix</keyword>
<evidence type="ECO:0000256" key="1">
    <source>
        <dbReference type="SAM" id="MobiDB-lite"/>
    </source>
</evidence>
<comment type="caution">
    <text evidence="3">The sequence shown here is derived from an EMBL/GenBank/DDBJ whole genome shotgun (WGS) entry which is preliminary data.</text>
</comment>
<feature type="compositionally biased region" description="Basic and acidic residues" evidence="1">
    <location>
        <begin position="191"/>
        <end position="205"/>
    </location>
</feature>
<name>A0A3M8F6B9_9ACTN</name>
<evidence type="ECO:0000313" key="4">
    <source>
        <dbReference type="Proteomes" id="UP000028058"/>
    </source>
</evidence>
<protein>
    <submittedName>
        <fullName evidence="3">Uncharacterized protein</fullName>
    </submittedName>
</protein>
<keyword evidence="2" id="KW-0812">Transmembrane</keyword>
<feature type="region of interest" description="Disordered" evidence="1">
    <location>
        <begin position="249"/>
        <end position="297"/>
    </location>
</feature>
<dbReference type="Proteomes" id="UP000028058">
    <property type="component" value="Unassembled WGS sequence"/>
</dbReference>
<accession>A0A3M8F6B9</accession>
<gene>
    <name evidence="3" type="ORF">SFRA_009485</name>
</gene>